<dbReference type="SUPFAM" id="SSF52743">
    <property type="entry name" value="Subtilisin-like"/>
    <property type="match status" value="1"/>
</dbReference>
<organism evidence="3">
    <name type="scientific">mine drainage metagenome</name>
    <dbReference type="NCBI Taxonomy" id="410659"/>
    <lineage>
        <taxon>unclassified sequences</taxon>
        <taxon>metagenomes</taxon>
        <taxon>ecological metagenomes</taxon>
    </lineage>
</organism>
<feature type="domain" description="Peptidase S53" evidence="2">
    <location>
        <begin position="1"/>
        <end position="219"/>
    </location>
</feature>
<dbReference type="PROSITE" id="PS51892">
    <property type="entry name" value="SUBTILASE"/>
    <property type="match status" value="1"/>
</dbReference>
<accession>T1A0J5</accession>
<feature type="non-terminal residue" evidence="3">
    <location>
        <position position="219"/>
    </location>
</feature>
<reference evidence="3" key="1">
    <citation type="submission" date="2013-08" db="EMBL/GenBank/DDBJ databases">
        <authorList>
            <person name="Mendez C."/>
            <person name="Richter M."/>
            <person name="Ferrer M."/>
            <person name="Sanchez J."/>
        </authorList>
    </citation>
    <scope>NUCLEOTIDE SEQUENCE</scope>
</reference>
<dbReference type="InterPro" id="IPR050819">
    <property type="entry name" value="Tripeptidyl-peptidase_I"/>
</dbReference>
<dbReference type="GO" id="GO:0008240">
    <property type="term" value="F:tripeptidyl-peptidase activity"/>
    <property type="evidence" value="ECO:0007669"/>
    <property type="project" value="TreeGrafter"/>
</dbReference>
<dbReference type="PANTHER" id="PTHR14218">
    <property type="entry name" value="PROTEASE S8 TRIPEPTIDYL PEPTIDASE I CLN2"/>
    <property type="match status" value="1"/>
</dbReference>
<protein>
    <submittedName>
        <fullName evidence="3">Peptidase S53 propeptide</fullName>
    </submittedName>
</protein>
<dbReference type="AlphaFoldDB" id="T1A0J5"/>
<gene>
    <name evidence="3" type="ORF">B1A_13446</name>
</gene>
<feature type="compositionally biased region" description="Low complexity" evidence="1">
    <location>
        <begin position="1"/>
        <end position="17"/>
    </location>
</feature>
<evidence type="ECO:0000256" key="1">
    <source>
        <dbReference type="SAM" id="MobiDB-lite"/>
    </source>
</evidence>
<feature type="region of interest" description="Disordered" evidence="1">
    <location>
        <begin position="1"/>
        <end position="23"/>
    </location>
</feature>
<evidence type="ECO:0000259" key="2">
    <source>
        <dbReference type="PROSITE" id="PS51695"/>
    </source>
</evidence>
<dbReference type="InterPro" id="IPR000209">
    <property type="entry name" value="Peptidase_S8/S53_dom"/>
</dbReference>
<comment type="caution">
    <text evidence="3">The sequence shown here is derived from an EMBL/GenBank/DDBJ whole genome shotgun (WGS) entry which is preliminary data.</text>
</comment>
<dbReference type="PROSITE" id="PS51695">
    <property type="entry name" value="SEDOLISIN"/>
    <property type="match status" value="1"/>
</dbReference>
<proteinExistence type="predicted"/>
<dbReference type="Gene3D" id="3.40.50.200">
    <property type="entry name" value="Peptidase S8/S53 domain"/>
    <property type="match status" value="1"/>
</dbReference>
<name>T1A0J5_9ZZZZ</name>
<sequence>MIAVDGTTRSTGGTIETTIDEERSGAMAPGATLLVYDADSATDQDFTDTYNKIVTDNTAEVLTTSWGEPEADASSATLSTDDGIFKQAAAQGISVFAAAGDNGSSDGTSNSDTADYPSSDPYVLAAGGTTLTLTSSGTRSSEIAWSSGGGAESAVFSEPSWQVGNGVPQNGFRNTSDLAMDADPNTGYSVYEGGSWSVYGGTSFVAPQLSGLWADGVSD</sequence>
<dbReference type="EMBL" id="AUZX01009835">
    <property type="protein sequence ID" value="EQD50443.1"/>
    <property type="molecule type" value="Genomic_DNA"/>
</dbReference>
<dbReference type="GO" id="GO:0004252">
    <property type="term" value="F:serine-type endopeptidase activity"/>
    <property type="evidence" value="ECO:0007669"/>
    <property type="project" value="InterPro"/>
</dbReference>
<reference evidence="3" key="2">
    <citation type="journal article" date="2014" name="ISME J.">
        <title>Microbial stratification in low pH oxic and suboxic macroscopic growths along an acid mine drainage.</title>
        <authorList>
            <person name="Mendez-Garcia C."/>
            <person name="Mesa V."/>
            <person name="Sprenger R.R."/>
            <person name="Richter M."/>
            <person name="Diez M.S."/>
            <person name="Solano J."/>
            <person name="Bargiela R."/>
            <person name="Golyshina O.V."/>
            <person name="Manteca A."/>
            <person name="Ramos J.L."/>
            <person name="Gallego J.R."/>
            <person name="Llorente I."/>
            <person name="Martins Dos Santos V.A."/>
            <person name="Jensen O.N."/>
            <person name="Pelaez A.I."/>
            <person name="Sanchez J."/>
            <person name="Ferrer M."/>
        </authorList>
    </citation>
    <scope>NUCLEOTIDE SEQUENCE</scope>
</reference>
<dbReference type="PANTHER" id="PTHR14218:SF15">
    <property type="entry name" value="TRIPEPTIDYL-PEPTIDASE 1"/>
    <property type="match status" value="1"/>
</dbReference>
<dbReference type="GO" id="GO:0006508">
    <property type="term" value="P:proteolysis"/>
    <property type="evidence" value="ECO:0007669"/>
    <property type="project" value="InterPro"/>
</dbReference>
<evidence type="ECO:0000313" key="3">
    <source>
        <dbReference type="EMBL" id="EQD50443.1"/>
    </source>
</evidence>
<dbReference type="InterPro" id="IPR036852">
    <property type="entry name" value="Peptidase_S8/S53_dom_sf"/>
</dbReference>
<dbReference type="InterPro" id="IPR030400">
    <property type="entry name" value="Sedolisin_dom"/>
</dbReference>
<dbReference type="Pfam" id="PF00082">
    <property type="entry name" value="Peptidase_S8"/>
    <property type="match status" value="1"/>
</dbReference>